<proteinExistence type="predicted"/>
<organism evidence="2 3">
    <name type="scientific">Ceraceosorus guamensis</name>
    <dbReference type="NCBI Taxonomy" id="1522189"/>
    <lineage>
        <taxon>Eukaryota</taxon>
        <taxon>Fungi</taxon>
        <taxon>Dikarya</taxon>
        <taxon>Basidiomycota</taxon>
        <taxon>Ustilaginomycotina</taxon>
        <taxon>Exobasidiomycetes</taxon>
        <taxon>Ceraceosorales</taxon>
        <taxon>Ceraceosoraceae</taxon>
        <taxon>Ceraceosorus</taxon>
    </lineage>
</organism>
<evidence type="ECO:0000313" key="3">
    <source>
        <dbReference type="Proteomes" id="UP000245783"/>
    </source>
</evidence>
<sequence length="199" mass="21767">MPLLELPALQTLVLDWSFLRCISLPSFARLKDVHILASVDKQSQVPGMAGALKFAPKTAAAIWLALNRVEVLGSLRNTSVLQSLVDLDIEFWSTEDMLHGQKRKWDKVLDDHVENVNSAADSRLLPTSQKACQGQRQSPQSLFSSQQSTMLAVPPPSDLAPLPTPPPPAFPTPSLSHQVTQSCPLFLGDDNNNDNVLPL</sequence>
<dbReference type="RefSeq" id="XP_025367077.1">
    <property type="nucleotide sequence ID" value="XM_025516439.1"/>
</dbReference>
<keyword evidence="3" id="KW-1185">Reference proteome</keyword>
<reference evidence="2 3" key="1">
    <citation type="journal article" date="2018" name="Mol. Biol. Evol.">
        <title>Broad Genomic Sampling Reveals a Smut Pathogenic Ancestry of the Fungal Clade Ustilaginomycotina.</title>
        <authorList>
            <person name="Kijpornyongpan T."/>
            <person name="Mondo S.J."/>
            <person name="Barry K."/>
            <person name="Sandor L."/>
            <person name="Lee J."/>
            <person name="Lipzen A."/>
            <person name="Pangilinan J."/>
            <person name="LaButti K."/>
            <person name="Hainaut M."/>
            <person name="Henrissat B."/>
            <person name="Grigoriev I.V."/>
            <person name="Spatafora J.W."/>
            <person name="Aime M.C."/>
        </authorList>
    </citation>
    <scope>NUCLEOTIDE SEQUENCE [LARGE SCALE GENOMIC DNA]</scope>
    <source>
        <strain evidence="2 3">MCA 4658</strain>
    </source>
</reference>
<dbReference type="Proteomes" id="UP000245783">
    <property type="component" value="Unassembled WGS sequence"/>
</dbReference>
<name>A0A316VQN7_9BASI</name>
<evidence type="ECO:0000313" key="2">
    <source>
        <dbReference type="EMBL" id="PWN39917.1"/>
    </source>
</evidence>
<feature type="compositionally biased region" description="Low complexity" evidence="1">
    <location>
        <begin position="135"/>
        <end position="148"/>
    </location>
</feature>
<dbReference type="InParanoid" id="A0A316VQN7"/>
<feature type="compositionally biased region" description="Pro residues" evidence="1">
    <location>
        <begin position="153"/>
        <end position="171"/>
    </location>
</feature>
<accession>A0A316VQN7</accession>
<dbReference type="EMBL" id="KZ819438">
    <property type="protein sequence ID" value="PWN39917.1"/>
    <property type="molecule type" value="Genomic_DNA"/>
</dbReference>
<dbReference type="AlphaFoldDB" id="A0A316VQN7"/>
<protein>
    <submittedName>
        <fullName evidence="2">Uncharacterized protein</fullName>
    </submittedName>
</protein>
<dbReference type="GeneID" id="37038309"/>
<evidence type="ECO:0000256" key="1">
    <source>
        <dbReference type="SAM" id="MobiDB-lite"/>
    </source>
</evidence>
<gene>
    <name evidence="2" type="ORF">IE81DRAFT_349739</name>
</gene>
<feature type="region of interest" description="Disordered" evidence="1">
    <location>
        <begin position="131"/>
        <end position="177"/>
    </location>
</feature>